<gene>
    <name evidence="2" type="ORF">U14_04026</name>
</gene>
<evidence type="ECO:0000313" key="2">
    <source>
        <dbReference type="EMBL" id="GAK52769.1"/>
    </source>
</evidence>
<sequence>MTLQDIIADIHALTEDLEVFERKYGVLSETFYELYQRGVEPDNDAWVLDWADWAGAYDILLERRKHAPASQAHSARHQASSHSCASHQFRCS</sequence>
<dbReference type="AlphaFoldDB" id="A0A0S6W3S0"/>
<keyword evidence="3" id="KW-1185">Reference proteome</keyword>
<feature type="region of interest" description="Disordered" evidence="1">
    <location>
        <begin position="71"/>
        <end position="92"/>
    </location>
</feature>
<dbReference type="EMBL" id="DF820459">
    <property type="protein sequence ID" value="GAK52769.1"/>
    <property type="molecule type" value="Genomic_DNA"/>
</dbReference>
<reference evidence="2" key="1">
    <citation type="journal article" date="2015" name="PeerJ">
        <title>First genomic representation of candidate bacterial phylum KSB3 points to enhanced environmental sensing as a trigger of wastewater bulking.</title>
        <authorList>
            <person name="Sekiguchi Y."/>
            <person name="Ohashi A."/>
            <person name="Parks D.H."/>
            <person name="Yamauchi T."/>
            <person name="Tyson G.W."/>
            <person name="Hugenholtz P."/>
        </authorList>
    </citation>
    <scope>NUCLEOTIDE SEQUENCE [LARGE SCALE GENOMIC DNA]</scope>
</reference>
<proteinExistence type="predicted"/>
<organism evidence="2">
    <name type="scientific">Candidatus Moduliflexus flocculans</name>
    <dbReference type="NCBI Taxonomy" id="1499966"/>
    <lineage>
        <taxon>Bacteria</taxon>
        <taxon>Candidatus Moduliflexota</taxon>
        <taxon>Candidatus Moduliflexia</taxon>
        <taxon>Candidatus Moduliflexales</taxon>
        <taxon>Candidatus Moduliflexaceae</taxon>
    </lineage>
</organism>
<evidence type="ECO:0000256" key="1">
    <source>
        <dbReference type="SAM" id="MobiDB-lite"/>
    </source>
</evidence>
<evidence type="ECO:0000313" key="3">
    <source>
        <dbReference type="Proteomes" id="UP000030700"/>
    </source>
</evidence>
<name>A0A0S6W3S0_9BACT</name>
<protein>
    <submittedName>
        <fullName evidence="2">Uncharacterized protein</fullName>
    </submittedName>
</protein>
<accession>A0A0S6W3S0</accession>
<dbReference type="HOGENOM" id="CLU_2407295_0_0_0"/>
<dbReference type="Proteomes" id="UP000030700">
    <property type="component" value="Unassembled WGS sequence"/>
</dbReference>